<feature type="signal peptide" evidence="1">
    <location>
        <begin position="1"/>
        <end position="17"/>
    </location>
</feature>
<sequence>MKKQLLALGILMTLATACTQKGMFDNIHVYPNTSLPLGNITATDSALFELAGIQKNMHVGEDGILTFIDSTDLTLSGVGVGTSLIDVPTQHFDIYKIIPSLPQVGDFTDLPQGMVTETFTLTGLDGATVDTVIFSDGSFEVNINGLDGVAGYDKSELQVVVPNLLYNKQPVTVTPGIPLQLGPEYMLVLESGNRMTVRFEGRVPTMAALEGGVDIQGGNIEYIAGFFGRKAISSVSRTIDAGDLAEFSQNADYVRFDHPEVVFWLNNEYNAPLMADITSLRVNETPVALKPGLEGEYIWIAPKSITKIVINNDKTISGNGLTEALTKDFNRLSVDVNTILNPIAADLGDPTYVAPTHNSMAANDTLGGAFTVEIPLTGVLDNVSFDQELEVDLHELNKDESTYEELSLSLSGTNSLPLELSIMLSVREGGSEVSVPLFDEPVVFPSSVNNLPPDDPAFQPGVINEQNLIVRSLDADKIDLLLNAEKLYLKMTATSLNAASRNSATIFSPSELNLRIMAGAKLDYTLNGK</sequence>
<dbReference type="PROSITE" id="PS51257">
    <property type="entry name" value="PROKAR_LIPOPROTEIN"/>
    <property type="match status" value="1"/>
</dbReference>
<dbReference type="Proteomes" id="UP000823926">
    <property type="component" value="Unassembled WGS sequence"/>
</dbReference>
<feature type="chain" id="PRO_5039659332" description="DUF4382 domain-containing protein" evidence="1">
    <location>
        <begin position="18"/>
        <end position="529"/>
    </location>
</feature>
<gene>
    <name evidence="2" type="ORF">H9888_02055</name>
</gene>
<name>A0A9D1TXP5_9BACT</name>
<comment type="caution">
    <text evidence="2">The sequence shown here is derived from an EMBL/GenBank/DDBJ whole genome shotgun (WGS) entry which is preliminary data.</text>
</comment>
<protein>
    <recommendedName>
        <fullName evidence="4">DUF4382 domain-containing protein</fullName>
    </recommendedName>
</protein>
<evidence type="ECO:0000313" key="2">
    <source>
        <dbReference type="EMBL" id="HIW10262.1"/>
    </source>
</evidence>
<evidence type="ECO:0008006" key="4">
    <source>
        <dbReference type="Google" id="ProtNLM"/>
    </source>
</evidence>
<proteinExistence type="predicted"/>
<reference evidence="2" key="1">
    <citation type="journal article" date="2021" name="PeerJ">
        <title>Extensive microbial diversity within the chicken gut microbiome revealed by metagenomics and culture.</title>
        <authorList>
            <person name="Gilroy R."/>
            <person name="Ravi A."/>
            <person name="Getino M."/>
            <person name="Pursley I."/>
            <person name="Horton D.L."/>
            <person name="Alikhan N.F."/>
            <person name="Baker D."/>
            <person name="Gharbi K."/>
            <person name="Hall N."/>
            <person name="Watson M."/>
            <person name="Adriaenssens E.M."/>
            <person name="Foster-Nyarko E."/>
            <person name="Jarju S."/>
            <person name="Secka A."/>
            <person name="Antonio M."/>
            <person name="Oren A."/>
            <person name="Chaudhuri R.R."/>
            <person name="La Ragione R."/>
            <person name="Hildebrand F."/>
            <person name="Pallen M.J."/>
        </authorList>
    </citation>
    <scope>NUCLEOTIDE SEQUENCE</scope>
    <source>
        <strain evidence="2">ChiBcec15-1070</strain>
    </source>
</reference>
<evidence type="ECO:0000313" key="3">
    <source>
        <dbReference type="Proteomes" id="UP000823926"/>
    </source>
</evidence>
<evidence type="ECO:0000256" key="1">
    <source>
        <dbReference type="SAM" id="SignalP"/>
    </source>
</evidence>
<dbReference type="AlphaFoldDB" id="A0A9D1TXP5"/>
<dbReference type="EMBL" id="DXHL01000009">
    <property type="protein sequence ID" value="HIW10262.1"/>
    <property type="molecule type" value="Genomic_DNA"/>
</dbReference>
<organism evidence="2 3">
    <name type="scientific">Candidatus Rikenella faecigallinarum</name>
    <dbReference type="NCBI Taxonomy" id="2838745"/>
    <lineage>
        <taxon>Bacteria</taxon>
        <taxon>Pseudomonadati</taxon>
        <taxon>Bacteroidota</taxon>
        <taxon>Bacteroidia</taxon>
        <taxon>Bacteroidales</taxon>
        <taxon>Rikenellaceae</taxon>
        <taxon>Rikenella</taxon>
    </lineage>
</organism>
<keyword evidence="1" id="KW-0732">Signal</keyword>
<accession>A0A9D1TXP5</accession>
<reference evidence="2" key="2">
    <citation type="submission" date="2021-04" db="EMBL/GenBank/DDBJ databases">
        <authorList>
            <person name="Gilroy R."/>
        </authorList>
    </citation>
    <scope>NUCLEOTIDE SEQUENCE</scope>
    <source>
        <strain evidence="2">ChiBcec15-1070</strain>
    </source>
</reference>